<dbReference type="Proteomes" id="UP000325579">
    <property type="component" value="Unassembled WGS sequence"/>
</dbReference>
<proteinExistence type="predicted"/>
<gene>
    <name evidence="1" type="ORF">BDV37DRAFT_5265</name>
</gene>
<dbReference type="GeneID" id="43675517"/>
<keyword evidence="2" id="KW-1185">Reference proteome</keyword>
<sequence>MKIKCLRTVHDHVESPPVGEDAALTGNVAWIGPLYLLEEVACHIMRPFEGFARNDRQQSHTTESVVTLATGDKGGVDNIVEDAKPKRE</sequence>
<dbReference type="OrthoDB" id="4450889at2759"/>
<evidence type="ECO:0000313" key="1">
    <source>
        <dbReference type="EMBL" id="KAE8407605.1"/>
    </source>
</evidence>
<reference evidence="1 2" key="1">
    <citation type="submission" date="2019-04" db="EMBL/GenBank/DDBJ databases">
        <authorList>
            <consortium name="DOE Joint Genome Institute"/>
            <person name="Mondo S."/>
            <person name="Kjaerbolling I."/>
            <person name="Vesth T."/>
            <person name="Frisvad J.C."/>
            <person name="Nybo J.L."/>
            <person name="Theobald S."/>
            <person name="Kildgaard S."/>
            <person name="Isbrandt T."/>
            <person name="Kuo A."/>
            <person name="Sato A."/>
            <person name="Lyhne E.K."/>
            <person name="Kogle M.E."/>
            <person name="Wiebenga A."/>
            <person name="Kun R.S."/>
            <person name="Lubbers R.J."/>
            <person name="Makela M.R."/>
            <person name="Barry K."/>
            <person name="Chovatia M."/>
            <person name="Clum A."/>
            <person name="Daum C."/>
            <person name="Haridas S."/>
            <person name="He G."/>
            <person name="LaButti K."/>
            <person name="Lipzen A."/>
            <person name="Riley R."/>
            <person name="Salamov A."/>
            <person name="Simmons B.A."/>
            <person name="Magnuson J.K."/>
            <person name="Henrissat B."/>
            <person name="Mortensen U.H."/>
            <person name="Larsen T.O."/>
            <person name="Devries R.P."/>
            <person name="Grigoriev I.V."/>
            <person name="Machida M."/>
            <person name="Baker S.E."/>
            <person name="Andersen M.R."/>
            <person name="Cantor M.N."/>
            <person name="Hua S.X."/>
        </authorList>
    </citation>
    <scope>NUCLEOTIDE SEQUENCE [LARGE SCALE GENOMIC DNA]</scope>
    <source>
        <strain evidence="1 2">CBS 119388</strain>
    </source>
</reference>
<dbReference type="RefSeq" id="XP_031944924.1">
    <property type="nucleotide sequence ID" value="XM_032090826.1"/>
</dbReference>
<accession>A0A5N7DMR2</accession>
<dbReference type="AlphaFoldDB" id="A0A5N7DMR2"/>
<organism evidence="1 2">
    <name type="scientific">Aspergillus pseudonomiae</name>
    <dbReference type="NCBI Taxonomy" id="1506151"/>
    <lineage>
        <taxon>Eukaryota</taxon>
        <taxon>Fungi</taxon>
        <taxon>Dikarya</taxon>
        <taxon>Ascomycota</taxon>
        <taxon>Pezizomycotina</taxon>
        <taxon>Eurotiomycetes</taxon>
        <taxon>Eurotiomycetidae</taxon>
        <taxon>Eurotiales</taxon>
        <taxon>Aspergillaceae</taxon>
        <taxon>Aspergillus</taxon>
        <taxon>Aspergillus subgen. Circumdati</taxon>
    </lineage>
</organism>
<dbReference type="EMBL" id="ML736747">
    <property type="protein sequence ID" value="KAE8407605.1"/>
    <property type="molecule type" value="Genomic_DNA"/>
</dbReference>
<evidence type="ECO:0000313" key="2">
    <source>
        <dbReference type="Proteomes" id="UP000325579"/>
    </source>
</evidence>
<protein>
    <submittedName>
        <fullName evidence="1">Uncharacterized protein</fullName>
    </submittedName>
</protein>
<name>A0A5N7DMR2_9EURO</name>